<feature type="compositionally biased region" description="Acidic residues" evidence="3">
    <location>
        <begin position="187"/>
        <end position="213"/>
    </location>
</feature>
<dbReference type="OrthoDB" id="10070965at2759"/>
<feature type="compositionally biased region" description="Basic and acidic residues" evidence="3">
    <location>
        <begin position="177"/>
        <end position="186"/>
    </location>
</feature>
<evidence type="ECO:0000256" key="3">
    <source>
        <dbReference type="SAM" id="MobiDB-lite"/>
    </source>
</evidence>
<feature type="compositionally biased region" description="Basic and acidic residues" evidence="3">
    <location>
        <begin position="262"/>
        <end position="275"/>
    </location>
</feature>
<feature type="region of interest" description="Disordered" evidence="3">
    <location>
        <begin position="236"/>
        <end position="378"/>
    </location>
</feature>
<dbReference type="PANTHER" id="PTHR13161">
    <property type="entry name" value="SPLICING FACTOR SUPPRESSOR OF WHITE APRICOT"/>
    <property type="match status" value="1"/>
</dbReference>
<accession>A0A8J4RUF1</accession>
<feature type="compositionally biased region" description="Basic residues" evidence="3">
    <location>
        <begin position="483"/>
        <end position="495"/>
    </location>
</feature>
<dbReference type="GO" id="GO:0006397">
    <property type="term" value="P:mRNA processing"/>
    <property type="evidence" value="ECO:0007669"/>
    <property type="project" value="UniProtKB-KW"/>
</dbReference>
<sequence length="660" mass="75844">MWHEARRSERKVHDMMDAARKRAQRRAVFLAKRRGDPQQSIQAVGSRSRMYRDDALYQATQDQQGLIPWNGKQDILIDRFDGRALLDFIRDSGSRHFRVQEKSEEEEELEEFVNFERYRDLIKHRRRGFTDEEALQNVNQEMEAKAVAPFISDRSQPQTQPPASKGSYSQVGFSYEGDGKEEAHLSDDDDNDEDDEEEDDEDFNSDDSNDEGMDIIAKEFGVKRYGWLVYMDKKAKEEEKRQKEVIKGDPAIRKLSRKERRKASQIERERERETARNSGTRVLHHDPYRESRRSPTYEAYPRSRRSRSRSRSHSPSYSRRYSRGGHSDDVHRSKPRTPKIEYITEFGSSGDRDQPKLGGFSPPSSPPSQADMLNRPSSGRILEALHVDPASGISLDKEKSAKVLKPSVSTTSAIAKLTKASSSGGPLKQQPGEKKETPQERLKRIMSRQLNKQIKKDTAAEMAKKRELERQRLEKLAETSRLSRYRHRSRSRSHSRSYSPPPRRYRRSRSPSRSRSSRRHYSRSRSRSHSLSHSHTRSRSRSYSRSPRVRSRSRTEKHRNDSPGSELNGCAAPKEGWIKFNMDAAASENFNALAVLVRDKNGSEAPKEGWIKLNVDAAVSENFTALAVVVRDKNGETQKYGLKLMNGAPDCKLNFSGQSS</sequence>
<evidence type="ECO:0000313" key="6">
    <source>
        <dbReference type="Proteomes" id="UP000737018"/>
    </source>
</evidence>
<dbReference type="PANTHER" id="PTHR13161:SF4">
    <property type="entry name" value="CLK4-ASSOCIATING SERINE_ARGININE RICH PROTEIN"/>
    <property type="match status" value="1"/>
</dbReference>
<feature type="compositionally biased region" description="Basic and acidic residues" evidence="3">
    <location>
        <begin position="283"/>
        <end position="295"/>
    </location>
</feature>
<evidence type="ECO:0000256" key="2">
    <source>
        <dbReference type="ARBA" id="ARBA00023187"/>
    </source>
</evidence>
<feature type="compositionally biased region" description="Basic and acidic residues" evidence="3">
    <location>
        <begin position="454"/>
        <end position="478"/>
    </location>
</feature>
<dbReference type="InterPro" id="IPR040397">
    <property type="entry name" value="SWAP"/>
</dbReference>
<name>A0A8J4RUF1_9ROSI</name>
<evidence type="ECO:0000259" key="4">
    <source>
        <dbReference type="SMART" id="SM01141"/>
    </source>
</evidence>
<dbReference type="Pfam" id="PF09750">
    <property type="entry name" value="DRY_EERY"/>
    <property type="match status" value="1"/>
</dbReference>
<proteinExistence type="predicted"/>
<dbReference type="EMBL" id="JRKL02000779">
    <property type="protein sequence ID" value="KAF3968371.1"/>
    <property type="molecule type" value="Genomic_DNA"/>
</dbReference>
<gene>
    <name evidence="5" type="ORF">CMV_007733</name>
</gene>
<feature type="compositionally biased region" description="Basic and acidic residues" evidence="3">
    <location>
        <begin position="431"/>
        <end position="443"/>
    </location>
</feature>
<keyword evidence="1" id="KW-0507">mRNA processing</keyword>
<feature type="domain" description="Suppressor of white apricot N-terminal" evidence="4">
    <location>
        <begin position="39"/>
        <end position="179"/>
    </location>
</feature>
<feature type="compositionally biased region" description="Basic residues" evidence="3">
    <location>
        <begin position="503"/>
        <end position="557"/>
    </location>
</feature>
<evidence type="ECO:0000256" key="1">
    <source>
        <dbReference type="ARBA" id="ARBA00022664"/>
    </source>
</evidence>
<feature type="compositionally biased region" description="Polar residues" evidence="3">
    <location>
        <begin position="415"/>
        <end position="424"/>
    </location>
</feature>
<keyword evidence="2" id="KW-0508">mRNA splicing</keyword>
<feature type="region of interest" description="Disordered" evidence="3">
    <location>
        <begin position="415"/>
        <end position="570"/>
    </location>
</feature>
<protein>
    <recommendedName>
        <fullName evidence="4">Suppressor of white apricot N-terminal domain-containing protein</fullName>
    </recommendedName>
</protein>
<dbReference type="SMART" id="SM01141">
    <property type="entry name" value="DRY_EERY"/>
    <property type="match status" value="1"/>
</dbReference>
<organism evidence="5 6">
    <name type="scientific">Castanea mollissima</name>
    <name type="common">Chinese chestnut</name>
    <dbReference type="NCBI Taxonomy" id="60419"/>
    <lineage>
        <taxon>Eukaryota</taxon>
        <taxon>Viridiplantae</taxon>
        <taxon>Streptophyta</taxon>
        <taxon>Embryophyta</taxon>
        <taxon>Tracheophyta</taxon>
        <taxon>Spermatophyta</taxon>
        <taxon>Magnoliopsida</taxon>
        <taxon>eudicotyledons</taxon>
        <taxon>Gunneridae</taxon>
        <taxon>Pentapetalae</taxon>
        <taxon>rosids</taxon>
        <taxon>fabids</taxon>
        <taxon>Fagales</taxon>
        <taxon>Fagaceae</taxon>
        <taxon>Castanea</taxon>
    </lineage>
</organism>
<dbReference type="AlphaFoldDB" id="A0A8J4RUF1"/>
<dbReference type="InterPro" id="IPR019147">
    <property type="entry name" value="SWAP_N_domain"/>
</dbReference>
<dbReference type="GO" id="GO:0008380">
    <property type="term" value="P:RNA splicing"/>
    <property type="evidence" value="ECO:0007669"/>
    <property type="project" value="UniProtKB-KW"/>
</dbReference>
<comment type="caution">
    <text evidence="5">The sequence shown here is derived from an EMBL/GenBank/DDBJ whole genome shotgun (WGS) entry which is preliminary data.</text>
</comment>
<feature type="compositionally biased region" description="Polar residues" evidence="3">
    <location>
        <begin position="153"/>
        <end position="172"/>
    </location>
</feature>
<feature type="compositionally biased region" description="Basic residues" evidence="3">
    <location>
        <begin position="302"/>
        <end position="312"/>
    </location>
</feature>
<feature type="compositionally biased region" description="Basic and acidic residues" evidence="3">
    <location>
        <begin position="236"/>
        <end position="252"/>
    </location>
</feature>
<reference evidence="5" key="1">
    <citation type="submission" date="2020-03" db="EMBL/GenBank/DDBJ databases">
        <title>Castanea mollissima Vanexum genome sequencing.</title>
        <authorList>
            <person name="Staton M."/>
        </authorList>
    </citation>
    <scope>NUCLEOTIDE SEQUENCE</scope>
    <source>
        <tissue evidence="5">Leaf</tissue>
    </source>
</reference>
<keyword evidence="6" id="KW-1185">Reference proteome</keyword>
<dbReference type="Proteomes" id="UP000737018">
    <property type="component" value="Unassembled WGS sequence"/>
</dbReference>
<evidence type="ECO:0000313" key="5">
    <source>
        <dbReference type="EMBL" id="KAF3968371.1"/>
    </source>
</evidence>
<feature type="region of interest" description="Disordered" evidence="3">
    <location>
        <begin position="152"/>
        <end position="215"/>
    </location>
</feature>